<reference evidence="3" key="1">
    <citation type="submission" date="2022-11" db="UniProtKB">
        <authorList>
            <consortium name="WormBaseParasite"/>
        </authorList>
    </citation>
    <scope>IDENTIFICATION</scope>
</reference>
<dbReference type="InterPro" id="IPR003961">
    <property type="entry name" value="FN3_dom"/>
</dbReference>
<sequence>MSPSSSGMLRPTTATHTSLFIHLFLAILITQDLFVGISCKRSINSDAIRVRVRRQAREPESLLTVEWEGIQSGDHPDSSIRGFIVEYRAEKEAQWNVHSGVIPYKGPNHQYRVQVEIQIL</sequence>
<dbReference type="CDD" id="cd00063">
    <property type="entry name" value="FN3"/>
    <property type="match status" value="1"/>
</dbReference>
<keyword evidence="1" id="KW-0812">Transmembrane</keyword>
<accession>A0A915DK91</accession>
<dbReference type="Proteomes" id="UP000887574">
    <property type="component" value="Unplaced"/>
</dbReference>
<dbReference type="WBParaSite" id="jg20432">
    <property type="protein sequence ID" value="jg20432"/>
    <property type="gene ID" value="jg20432"/>
</dbReference>
<keyword evidence="2" id="KW-1185">Reference proteome</keyword>
<feature type="transmembrane region" description="Helical" evidence="1">
    <location>
        <begin position="20"/>
        <end position="39"/>
    </location>
</feature>
<evidence type="ECO:0000256" key="1">
    <source>
        <dbReference type="SAM" id="Phobius"/>
    </source>
</evidence>
<dbReference type="AlphaFoldDB" id="A0A915DK91"/>
<evidence type="ECO:0000313" key="3">
    <source>
        <dbReference type="WBParaSite" id="jg20432"/>
    </source>
</evidence>
<proteinExistence type="predicted"/>
<protein>
    <submittedName>
        <fullName evidence="3">Uncharacterized protein</fullName>
    </submittedName>
</protein>
<keyword evidence="1" id="KW-0472">Membrane</keyword>
<name>A0A915DK91_9BILA</name>
<organism evidence="2 3">
    <name type="scientific">Ditylenchus dipsaci</name>
    <dbReference type="NCBI Taxonomy" id="166011"/>
    <lineage>
        <taxon>Eukaryota</taxon>
        <taxon>Metazoa</taxon>
        <taxon>Ecdysozoa</taxon>
        <taxon>Nematoda</taxon>
        <taxon>Chromadorea</taxon>
        <taxon>Rhabditida</taxon>
        <taxon>Tylenchina</taxon>
        <taxon>Tylenchomorpha</taxon>
        <taxon>Sphaerularioidea</taxon>
        <taxon>Anguinidae</taxon>
        <taxon>Anguininae</taxon>
        <taxon>Ditylenchus</taxon>
    </lineage>
</organism>
<keyword evidence="1" id="KW-1133">Transmembrane helix</keyword>
<evidence type="ECO:0000313" key="2">
    <source>
        <dbReference type="Proteomes" id="UP000887574"/>
    </source>
</evidence>